<evidence type="ECO:0000313" key="3">
    <source>
        <dbReference type="Proteomes" id="UP000298337"/>
    </source>
</evidence>
<organism evidence="2 3">
    <name type="scientific">Hymenobacter fodinae</name>
    <dbReference type="NCBI Taxonomy" id="2510796"/>
    <lineage>
        <taxon>Bacteria</taxon>
        <taxon>Pseudomonadati</taxon>
        <taxon>Bacteroidota</taxon>
        <taxon>Cytophagia</taxon>
        <taxon>Cytophagales</taxon>
        <taxon>Hymenobacteraceae</taxon>
        <taxon>Hymenobacter</taxon>
    </lineage>
</organism>
<dbReference type="OrthoDB" id="976362at2"/>
<keyword evidence="3" id="KW-1185">Reference proteome</keyword>
<feature type="domain" description="Phage head morphogenesis" evidence="1">
    <location>
        <begin position="153"/>
        <end position="263"/>
    </location>
</feature>
<sequence>MTTINERILEAQIKHSVFLERYKGGVLRKIIGLLNDSEADLIELIAGRLAGIEQRGFDLGPASTKRLQKLLDEIVAKRGEVYSVLESRMTDELTEFSQYEADFQVRLAANAGVTHTLALPSNAQLKAIVTSQPFQGRLLRDFAQSLGQDEVKRIHSAIRLGITQNETTDQIVRRIRGTRARQYQDGILEISRRDAEAVTRTAVAHVQNRARMEVYQANADIVDQVQYVATLDSRTTLICASRDGKVYVLGKAPVLPAHFRCRSILVAYFEDDERGDRASIIGPVPSQTTFADFLKKQSIAFQEDVLGVERARLFRAGTPLDKFVDKSGRTYTLAELRKRET</sequence>
<dbReference type="EMBL" id="SRLA01000005">
    <property type="protein sequence ID" value="TGE04636.1"/>
    <property type="molecule type" value="Genomic_DNA"/>
</dbReference>
<reference evidence="2 3" key="1">
    <citation type="submission" date="2019-04" db="EMBL/GenBank/DDBJ databases">
        <authorList>
            <person name="Feng G."/>
            <person name="Zhang J."/>
            <person name="Zhu H."/>
        </authorList>
    </citation>
    <scope>NUCLEOTIDE SEQUENCE [LARGE SCALE GENOMIC DNA]</scope>
    <source>
        <strain evidence="2 3">92R-1</strain>
    </source>
</reference>
<evidence type="ECO:0000259" key="1">
    <source>
        <dbReference type="Pfam" id="PF04233"/>
    </source>
</evidence>
<accession>A0A4Z0P0G3</accession>
<dbReference type="InterPro" id="IPR006528">
    <property type="entry name" value="Phage_head_morphogenesis_dom"/>
</dbReference>
<dbReference type="RefSeq" id="WP_135436080.1">
    <property type="nucleotide sequence ID" value="NZ_SRLA01000005.1"/>
</dbReference>
<dbReference type="PIRSF" id="PIRSF034565">
    <property type="entry name" value="UCP034565"/>
    <property type="match status" value="1"/>
</dbReference>
<comment type="caution">
    <text evidence="2">The sequence shown here is derived from an EMBL/GenBank/DDBJ whole genome shotgun (WGS) entry which is preliminary data.</text>
</comment>
<protein>
    <recommendedName>
        <fullName evidence="1">Phage head morphogenesis domain-containing protein</fullName>
    </recommendedName>
</protein>
<dbReference type="Proteomes" id="UP000298337">
    <property type="component" value="Unassembled WGS sequence"/>
</dbReference>
<evidence type="ECO:0000313" key="2">
    <source>
        <dbReference type="EMBL" id="TGE04636.1"/>
    </source>
</evidence>
<dbReference type="InterPro" id="IPR017029">
    <property type="entry name" value="Phage_head_put"/>
</dbReference>
<dbReference type="Pfam" id="PF04233">
    <property type="entry name" value="Phage_Mu_F"/>
    <property type="match status" value="1"/>
</dbReference>
<name>A0A4Z0P0G3_9BACT</name>
<proteinExistence type="predicted"/>
<dbReference type="AlphaFoldDB" id="A0A4Z0P0G3"/>
<gene>
    <name evidence="2" type="ORF">EU556_20845</name>
</gene>
<dbReference type="NCBIfam" id="TIGR01641">
    <property type="entry name" value="phageSPP1_gp7"/>
    <property type="match status" value="1"/>
</dbReference>